<evidence type="ECO:0000256" key="5">
    <source>
        <dbReference type="SAM" id="Coils"/>
    </source>
</evidence>
<gene>
    <name evidence="9 10 11 12" type="primary">LOC111130168</name>
</gene>
<organism evidence="8 9">
    <name type="scientific">Crassostrea virginica</name>
    <name type="common">Eastern oyster</name>
    <dbReference type="NCBI Taxonomy" id="6565"/>
    <lineage>
        <taxon>Eukaryota</taxon>
        <taxon>Metazoa</taxon>
        <taxon>Spiralia</taxon>
        <taxon>Lophotrochozoa</taxon>
        <taxon>Mollusca</taxon>
        <taxon>Bivalvia</taxon>
        <taxon>Autobranchia</taxon>
        <taxon>Pteriomorphia</taxon>
        <taxon>Ostreida</taxon>
        <taxon>Ostreoidea</taxon>
        <taxon>Ostreidae</taxon>
        <taxon>Crassostrea</taxon>
    </lineage>
</organism>
<evidence type="ECO:0000256" key="3">
    <source>
        <dbReference type="ARBA" id="ARBA00022833"/>
    </source>
</evidence>
<evidence type="ECO:0000259" key="6">
    <source>
        <dbReference type="PROSITE" id="PS50089"/>
    </source>
</evidence>
<dbReference type="SMART" id="SM00336">
    <property type="entry name" value="BBOX"/>
    <property type="match status" value="2"/>
</dbReference>
<dbReference type="RefSeq" id="XP_022332631.1">
    <property type="nucleotide sequence ID" value="XM_022476923.1"/>
</dbReference>
<dbReference type="PANTHER" id="PTHR25462">
    <property type="entry name" value="BONUS, ISOFORM C-RELATED"/>
    <property type="match status" value="1"/>
</dbReference>
<name>A0A8B8DYG0_CRAVI</name>
<dbReference type="OrthoDB" id="6197522at2759"/>
<dbReference type="Pfam" id="PF00643">
    <property type="entry name" value="zf-B_box"/>
    <property type="match status" value="1"/>
</dbReference>
<dbReference type="SUPFAM" id="SSF57845">
    <property type="entry name" value="B-box zinc-binding domain"/>
    <property type="match status" value="1"/>
</dbReference>
<evidence type="ECO:0000256" key="2">
    <source>
        <dbReference type="ARBA" id="ARBA00022771"/>
    </source>
</evidence>
<dbReference type="GeneID" id="111130168"/>
<evidence type="ECO:0000256" key="1">
    <source>
        <dbReference type="ARBA" id="ARBA00022723"/>
    </source>
</evidence>
<dbReference type="Gene3D" id="3.30.160.60">
    <property type="entry name" value="Classic Zinc Finger"/>
    <property type="match status" value="1"/>
</dbReference>
<feature type="domain" description="RING-type" evidence="6">
    <location>
        <begin position="6"/>
        <end position="49"/>
    </location>
</feature>
<dbReference type="PROSITE" id="PS50089">
    <property type="entry name" value="ZF_RING_2"/>
    <property type="match status" value="1"/>
</dbReference>
<dbReference type="Proteomes" id="UP000694844">
    <property type="component" value="Chromosome 4"/>
</dbReference>
<dbReference type="GO" id="GO:0005654">
    <property type="term" value="C:nucleoplasm"/>
    <property type="evidence" value="ECO:0007669"/>
    <property type="project" value="TreeGrafter"/>
</dbReference>
<dbReference type="RefSeq" id="XP_022332630.1">
    <property type="nucleotide sequence ID" value="XM_022476922.1"/>
</dbReference>
<dbReference type="InterPro" id="IPR013083">
    <property type="entry name" value="Znf_RING/FYVE/PHD"/>
</dbReference>
<evidence type="ECO:0000313" key="8">
    <source>
        <dbReference type="Proteomes" id="UP000694844"/>
    </source>
</evidence>
<dbReference type="GO" id="GO:0061630">
    <property type="term" value="F:ubiquitin protein ligase activity"/>
    <property type="evidence" value="ECO:0007669"/>
    <property type="project" value="TreeGrafter"/>
</dbReference>
<protein>
    <submittedName>
        <fullName evidence="9 10">Uncharacterized protein LOC111130168</fullName>
    </submittedName>
</protein>
<feature type="domain" description="B box-type" evidence="7">
    <location>
        <begin position="133"/>
        <end position="174"/>
    </location>
</feature>
<dbReference type="GO" id="GO:0008270">
    <property type="term" value="F:zinc ion binding"/>
    <property type="evidence" value="ECO:0007669"/>
    <property type="project" value="UniProtKB-KW"/>
</dbReference>
<evidence type="ECO:0000259" key="7">
    <source>
        <dbReference type="PROSITE" id="PS50119"/>
    </source>
</evidence>
<dbReference type="RefSeq" id="XP_022332629.1">
    <property type="nucleotide sequence ID" value="XM_022476921.1"/>
</dbReference>
<evidence type="ECO:0000313" key="9">
    <source>
        <dbReference type="RefSeq" id="XP_022332628.1"/>
    </source>
</evidence>
<keyword evidence="8" id="KW-1185">Reference proteome</keyword>
<dbReference type="InterPro" id="IPR000315">
    <property type="entry name" value="Znf_B-box"/>
</dbReference>
<dbReference type="PANTHER" id="PTHR25462:SF305">
    <property type="entry name" value="RING-TYPE DOMAIN-CONTAINING PROTEIN"/>
    <property type="match status" value="1"/>
</dbReference>
<dbReference type="InterPro" id="IPR047153">
    <property type="entry name" value="TRIM45/56/19-like"/>
</dbReference>
<reference evidence="9 10" key="1">
    <citation type="submission" date="2025-04" db="UniProtKB">
        <authorList>
            <consortium name="RefSeq"/>
        </authorList>
    </citation>
    <scope>IDENTIFICATION</scope>
    <source>
        <tissue evidence="9 10">Whole sample</tissue>
    </source>
</reference>
<feature type="coiled-coil region" evidence="5">
    <location>
        <begin position="199"/>
        <end position="233"/>
    </location>
</feature>
<sequence length="894" mass="102548">MEERSCFVCYNDYSLPSRTPYILKCCQVTLCSNCLKNIIEKNEKCPNCRKTPINEFSLNIIIEESLKFEQYGDVFCEQCSADNIAKAVKVCFPCGPICNDCYNSHKRMKSFKTHEISSIPVEKWSIKLDEMLKSSSSCEIHNEKTSKSFCKTCQKAVCEDCIVESHSECTISPSIDSECNESRLCLERELKEMKVKNTADKCLETMELQKSEVDNIEAEMKALQTHCEQMLKANFEAVRKEFQEKTKTLKDDYEGREKKLNKTKRTHENLFRFVEEVGFMQNKKGVLQELSHVRKQIEYLRSEFKELVTIEQIDYLTWIKEIFSGLQLAANKNALVDYALEVAESCDGFPSILEILKQYRSLNAEKAQQLEGTSRERIWYVENFHEVLFPRYKYHLELTQKIVDHHEQIDQETIATDLSRFAQCTIAVFGTVTETYRRLLDPLIFKQSEEDSQLTRSDVITVLLADTLDAENQTLSVSEAKHLQSCYWCIVISSNHDSVIHQQMASTYGVKNFSVIGPNADVAWDLITSALELPLIDFLKEKRDKSGVPKCIQEDADTVIKRIEKCSSIHEQSQNKSTEIPQEIKDVLERFENNIVRYGFYFEQFRVVVMNENYVEVEKALSTKKVDNFPEIVVISESDFNTNVQTPLCGDIQAQGRKLYIYPETKALKTSEDKYGTLGCLAKLNSTRTVALSCRHVFINTEMVYIENEQNKRIPLGKCLYTSTGPMSLESDFAIVDVNSEVLGYFPTKKMLDHNGTPSNAELCLDDTMSLKDEIVHKLGASSQWTQGKVVCTEIIKKKVGIITVRGMHGKDFGRRGDSGSIVFREMFNARKQKLEVVALLTSGEYTQREDCTDKECEQEESPTVIFCSVFKTALEQLKENNTSLESFEFYNDD</sequence>
<evidence type="ECO:0000256" key="4">
    <source>
        <dbReference type="PROSITE-ProRule" id="PRU00024"/>
    </source>
</evidence>
<dbReference type="PROSITE" id="PS50119">
    <property type="entry name" value="ZF_BBOX"/>
    <property type="match status" value="1"/>
</dbReference>
<evidence type="ECO:0000313" key="11">
    <source>
        <dbReference type="RefSeq" id="XP_022332630.1"/>
    </source>
</evidence>
<evidence type="ECO:0000313" key="10">
    <source>
        <dbReference type="RefSeq" id="XP_022332629.1"/>
    </source>
</evidence>
<dbReference type="CDD" id="cd19756">
    <property type="entry name" value="Bbox2"/>
    <property type="match status" value="1"/>
</dbReference>
<accession>A0A8B8DYG0</accession>
<dbReference type="Gene3D" id="3.30.40.10">
    <property type="entry name" value="Zinc/RING finger domain, C3HC4 (zinc finger)"/>
    <property type="match status" value="1"/>
</dbReference>
<dbReference type="CDD" id="cd19757">
    <property type="entry name" value="Bbox1"/>
    <property type="match status" value="1"/>
</dbReference>
<dbReference type="InterPro" id="IPR001841">
    <property type="entry name" value="Znf_RING"/>
</dbReference>
<dbReference type="SUPFAM" id="SSF57850">
    <property type="entry name" value="RING/U-box"/>
    <property type="match status" value="1"/>
</dbReference>
<keyword evidence="3" id="KW-0862">Zinc</keyword>
<evidence type="ECO:0000313" key="12">
    <source>
        <dbReference type="RefSeq" id="XP_022332631.1"/>
    </source>
</evidence>
<proteinExistence type="predicted"/>
<dbReference type="KEGG" id="cvn:111130168"/>
<dbReference type="RefSeq" id="XP_022332628.1">
    <property type="nucleotide sequence ID" value="XM_022476920.1"/>
</dbReference>
<keyword evidence="5" id="KW-0175">Coiled coil</keyword>
<keyword evidence="1" id="KW-0479">Metal-binding</keyword>
<keyword evidence="2 4" id="KW-0863">Zinc-finger</keyword>
<dbReference type="AlphaFoldDB" id="A0A8B8DYG0"/>